<accession>A0A2P6NRV2</accession>
<dbReference type="Proteomes" id="UP000241769">
    <property type="component" value="Unassembled WGS sequence"/>
</dbReference>
<dbReference type="GO" id="GO:0016491">
    <property type="term" value="F:oxidoreductase activity"/>
    <property type="evidence" value="ECO:0007669"/>
    <property type="project" value="InterPro"/>
</dbReference>
<keyword evidence="3" id="KW-1185">Reference proteome</keyword>
<dbReference type="InterPro" id="IPR042633">
    <property type="entry name" value="CRYZL1"/>
</dbReference>
<protein>
    <recommendedName>
        <fullName evidence="1">Enoyl reductase (ER) domain-containing protein</fullName>
    </recommendedName>
</protein>
<evidence type="ECO:0000313" key="2">
    <source>
        <dbReference type="EMBL" id="PRP86676.1"/>
    </source>
</evidence>
<comment type="caution">
    <text evidence="2">The sequence shown here is derived from an EMBL/GenBank/DDBJ whole genome shotgun (WGS) entry which is preliminary data.</text>
</comment>
<dbReference type="InterPro" id="IPR011032">
    <property type="entry name" value="GroES-like_sf"/>
</dbReference>
<reference evidence="2 3" key="1">
    <citation type="journal article" date="2018" name="Genome Biol. Evol.">
        <title>Multiple Roots of Fruiting Body Formation in Amoebozoa.</title>
        <authorList>
            <person name="Hillmann F."/>
            <person name="Forbes G."/>
            <person name="Novohradska S."/>
            <person name="Ferling I."/>
            <person name="Riege K."/>
            <person name="Groth M."/>
            <person name="Westermann M."/>
            <person name="Marz M."/>
            <person name="Spaller T."/>
            <person name="Winckler T."/>
            <person name="Schaap P."/>
            <person name="Glockner G."/>
        </authorList>
    </citation>
    <scope>NUCLEOTIDE SEQUENCE [LARGE SCALE GENOMIC DNA]</scope>
    <source>
        <strain evidence="2 3">Jena</strain>
    </source>
</reference>
<evidence type="ECO:0000259" key="1">
    <source>
        <dbReference type="SMART" id="SM00829"/>
    </source>
</evidence>
<proteinExistence type="predicted"/>
<dbReference type="OrthoDB" id="3509362at2759"/>
<dbReference type="SUPFAM" id="SSF51735">
    <property type="entry name" value="NAD(P)-binding Rossmann-fold domains"/>
    <property type="match status" value="1"/>
</dbReference>
<dbReference type="Gene3D" id="3.90.180.10">
    <property type="entry name" value="Medium-chain alcohol dehydrogenases, catalytic domain"/>
    <property type="match status" value="1"/>
</dbReference>
<dbReference type="AlphaFoldDB" id="A0A2P6NRV2"/>
<organism evidence="2 3">
    <name type="scientific">Planoprotostelium fungivorum</name>
    <dbReference type="NCBI Taxonomy" id="1890364"/>
    <lineage>
        <taxon>Eukaryota</taxon>
        <taxon>Amoebozoa</taxon>
        <taxon>Evosea</taxon>
        <taxon>Variosea</taxon>
        <taxon>Cavosteliida</taxon>
        <taxon>Cavosteliaceae</taxon>
        <taxon>Planoprotostelium</taxon>
    </lineage>
</organism>
<sequence length="373" mass="41846">MTMQRDLLSIRVKAVGLSTPDTPEYWDNSGIESLCAAERRGGYEMSGTVEDIGEEVALNSTIKEGMDVMCLCPLDNGTAFQSSTTQKYYNVIEKPQNISHEEAAATIGPAIRAYLTLYYKLKLTAGETLFITDIHSPEGQMACQLAHLWKVIVIAGSRSDSPPPTDDHHRVVDIRKEDYWKEVLSATGGVGVDHVLDTRRKSSGLFNLFRSVAVNGHIVLYHHGELQLDPADTQILKLKNVTFSLFFDQAWLLSNSQQGRYLHVLSDVRDKLADGRLQPLRWKGVKREEGIDQMKEESSEKWIVKVEQKLAYNLDITCKIGTKSSNRLKKRKSMLSPVLHLPLYTVSVLLTYNLRAQLQQSHWGSSSNGRALA</sequence>
<feature type="domain" description="Enoyl reductase (ER)" evidence="1">
    <location>
        <begin position="5"/>
        <end position="304"/>
    </location>
</feature>
<dbReference type="InterPro" id="IPR020843">
    <property type="entry name" value="ER"/>
</dbReference>
<dbReference type="EMBL" id="MDYQ01000028">
    <property type="protein sequence ID" value="PRP86676.1"/>
    <property type="molecule type" value="Genomic_DNA"/>
</dbReference>
<name>A0A2P6NRV2_9EUKA</name>
<dbReference type="SMART" id="SM00829">
    <property type="entry name" value="PKS_ER"/>
    <property type="match status" value="1"/>
</dbReference>
<dbReference type="PANTHER" id="PTHR44461:SF1">
    <property type="entry name" value="QUINONE OXIDOREDUCTASE-LIKE PROTEIN 1"/>
    <property type="match status" value="1"/>
</dbReference>
<dbReference type="STRING" id="1890364.A0A2P6NRV2"/>
<dbReference type="PANTHER" id="PTHR44461">
    <property type="entry name" value="QUINONE OXIDOREDUCTASE-LIKE PROTEIN 1"/>
    <property type="match status" value="1"/>
</dbReference>
<dbReference type="InterPro" id="IPR036291">
    <property type="entry name" value="NAD(P)-bd_dom_sf"/>
</dbReference>
<dbReference type="SUPFAM" id="SSF50129">
    <property type="entry name" value="GroES-like"/>
    <property type="match status" value="1"/>
</dbReference>
<evidence type="ECO:0000313" key="3">
    <source>
        <dbReference type="Proteomes" id="UP000241769"/>
    </source>
</evidence>
<dbReference type="InParanoid" id="A0A2P6NRV2"/>
<gene>
    <name evidence="2" type="ORF">PROFUN_05155</name>
</gene>